<gene>
    <name evidence="1" type="ORF">ACJIZ3_013869</name>
</gene>
<reference evidence="1 2" key="1">
    <citation type="submission" date="2024-12" db="EMBL/GenBank/DDBJ databases">
        <title>The unique morphological basis and parallel evolutionary history of personate flowers in Penstemon.</title>
        <authorList>
            <person name="Depatie T.H."/>
            <person name="Wessinger C.A."/>
        </authorList>
    </citation>
    <scope>NUCLEOTIDE SEQUENCE [LARGE SCALE GENOMIC DNA]</scope>
    <source>
        <strain evidence="1">WTNN_2</strain>
        <tissue evidence="1">Leaf</tissue>
    </source>
</reference>
<dbReference type="EMBL" id="JBJXBP010000008">
    <property type="protein sequence ID" value="KAL3812601.1"/>
    <property type="molecule type" value="Genomic_DNA"/>
</dbReference>
<comment type="caution">
    <text evidence="1">The sequence shown here is derived from an EMBL/GenBank/DDBJ whole genome shotgun (WGS) entry which is preliminary data.</text>
</comment>
<keyword evidence="2" id="KW-1185">Reference proteome</keyword>
<dbReference type="AlphaFoldDB" id="A0ABD3RLC7"/>
<name>A0ABD3RLC7_9LAMI</name>
<evidence type="ECO:0000313" key="1">
    <source>
        <dbReference type="EMBL" id="KAL3812601.1"/>
    </source>
</evidence>
<protein>
    <submittedName>
        <fullName evidence="1">Uncharacterized protein</fullName>
    </submittedName>
</protein>
<evidence type="ECO:0000313" key="2">
    <source>
        <dbReference type="Proteomes" id="UP001634393"/>
    </source>
</evidence>
<organism evidence="1 2">
    <name type="scientific">Penstemon smallii</name>
    <dbReference type="NCBI Taxonomy" id="265156"/>
    <lineage>
        <taxon>Eukaryota</taxon>
        <taxon>Viridiplantae</taxon>
        <taxon>Streptophyta</taxon>
        <taxon>Embryophyta</taxon>
        <taxon>Tracheophyta</taxon>
        <taxon>Spermatophyta</taxon>
        <taxon>Magnoliopsida</taxon>
        <taxon>eudicotyledons</taxon>
        <taxon>Gunneridae</taxon>
        <taxon>Pentapetalae</taxon>
        <taxon>asterids</taxon>
        <taxon>lamiids</taxon>
        <taxon>Lamiales</taxon>
        <taxon>Plantaginaceae</taxon>
        <taxon>Cheloneae</taxon>
        <taxon>Penstemon</taxon>
    </lineage>
</organism>
<proteinExistence type="predicted"/>
<sequence length="72" mass="8043">MSENGFESRIEVGLVIIDSDSLEFFEAKPVNNLGELKNEEVPEEKKSPLSLSLDHCTSICRISSNLSLKEFV</sequence>
<dbReference type="Proteomes" id="UP001634393">
    <property type="component" value="Unassembled WGS sequence"/>
</dbReference>
<accession>A0ABD3RLC7</accession>